<dbReference type="EMBL" id="SIRE01000026">
    <property type="protein sequence ID" value="TBL71414.1"/>
    <property type="molecule type" value="Genomic_DNA"/>
</dbReference>
<feature type="transmembrane region" description="Helical" evidence="5">
    <location>
        <begin position="34"/>
        <end position="52"/>
    </location>
</feature>
<keyword evidence="2 5" id="KW-0812">Transmembrane</keyword>
<organism evidence="6 7">
    <name type="scientific">Paenibacillus thalictri</name>
    <dbReference type="NCBI Taxonomy" id="2527873"/>
    <lineage>
        <taxon>Bacteria</taxon>
        <taxon>Bacillati</taxon>
        <taxon>Bacillota</taxon>
        <taxon>Bacilli</taxon>
        <taxon>Bacillales</taxon>
        <taxon>Paenibacillaceae</taxon>
        <taxon>Paenibacillus</taxon>
    </lineage>
</organism>
<dbReference type="PANTHER" id="PTHR37306">
    <property type="entry name" value="COLICIN V PRODUCTION PROTEIN"/>
    <property type="match status" value="1"/>
</dbReference>
<evidence type="ECO:0000313" key="6">
    <source>
        <dbReference type="EMBL" id="TBL71414.1"/>
    </source>
</evidence>
<proteinExistence type="predicted"/>
<name>A0A4Q9DGP2_9BACL</name>
<evidence type="ECO:0000256" key="1">
    <source>
        <dbReference type="ARBA" id="ARBA00004141"/>
    </source>
</evidence>
<evidence type="ECO:0000256" key="2">
    <source>
        <dbReference type="ARBA" id="ARBA00022692"/>
    </source>
</evidence>
<comment type="subcellular location">
    <subcellularLocation>
        <location evidence="1">Membrane</location>
        <topology evidence="1">Multi-pass membrane protein</topology>
    </subcellularLocation>
</comment>
<feature type="transmembrane region" description="Helical" evidence="5">
    <location>
        <begin position="89"/>
        <end position="113"/>
    </location>
</feature>
<accession>A0A4Q9DGP2</accession>
<evidence type="ECO:0000256" key="5">
    <source>
        <dbReference type="SAM" id="Phobius"/>
    </source>
</evidence>
<keyword evidence="4 5" id="KW-0472">Membrane</keyword>
<feature type="transmembrane region" description="Helical" evidence="5">
    <location>
        <begin position="125"/>
        <end position="149"/>
    </location>
</feature>
<dbReference type="GO" id="GO:0016020">
    <property type="term" value="C:membrane"/>
    <property type="evidence" value="ECO:0007669"/>
    <property type="project" value="UniProtKB-SubCell"/>
</dbReference>
<reference evidence="6 7" key="1">
    <citation type="submission" date="2019-02" db="EMBL/GenBank/DDBJ databases">
        <title>Paenibacillus sp. nov., isolated from surface-sterilized tissue of Thalictrum simplex L.</title>
        <authorList>
            <person name="Tuo L."/>
        </authorList>
    </citation>
    <scope>NUCLEOTIDE SEQUENCE [LARGE SCALE GENOMIC DNA]</scope>
    <source>
        <strain evidence="6 7">N2SHLJ1</strain>
    </source>
</reference>
<dbReference type="GO" id="GO:0009403">
    <property type="term" value="P:toxin biosynthetic process"/>
    <property type="evidence" value="ECO:0007669"/>
    <property type="project" value="InterPro"/>
</dbReference>
<gene>
    <name evidence="6" type="ORF">EYB31_30465</name>
</gene>
<evidence type="ECO:0000313" key="7">
    <source>
        <dbReference type="Proteomes" id="UP000293142"/>
    </source>
</evidence>
<dbReference type="OrthoDB" id="1809613at2"/>
<feature type="transmembrane region" description="Helical" evidence="5">
    <location>
        <begin position="12"/>
        <end position="27"/>
    </location>
</feature>
<dbReference type="Pfam" id="PF02674">
    <property type="entry name" value="Colicin_V"/>
    <property type="match status" value="1"/>
</dbReference>
<dbReference type="InterPro" id="IPR003825">
    <property type="entry name" value="Colicin-V_CvpA"/>
</dbReference>
<keyword evidence="7" id="KW-1185">Reference proteome</keyword>
<dbReference type="PANTHER" id="PTHR37306:SF1">
    <property type="entry name" value="COLICIN V PRODUCTION PROTEIN"/>
    <property type="match status" value="1"/>
</dbReference>
<evidence type="ECO:0000256" key="4">
    <source>
        <dbReference type="ARBA" id="ARBA00023136"/>
    </source>
</evidence>
<protein>
    <submittedName>
        <fullName evidence="6">CvpA family protein</fullName>
    </submittedName>
</protein>
<dbReference type="AlphaFoldDB" id="A0A4Q9DGP2"/>
<keyword evidence="3 5" id="KW-1133">Transmembrane helix</keyword>
<dbReference type="RefSeq" id="WP_131017280.1">
    <property type="nucleotide sequence ID" value="NZ_SIRE01000026.1"/>
</dbReference>
<comment type="caution">
    <text evidence="6">The sequence shown here is derived from an EMBL/GenBank/DDBJ whole genome shotgun (WGS) entry which is preliminary data.</text>
</comment>
<evidence type="ECO:0000256" key="3">
    <source>
        <dbReference type="ARBA" id="ARBA00022989"/>
    </source>
</evidence>
<dbReference type="Proteomes" id="UP000293142">
    <property type="component" value="Unassembled WGS sequence"/>
</dbReference>
<sequence length="192" mass="20740">METIHQLNGLDWAIAVAVLLGVVLGYTRGLISQLISIASLFIAYVVAIKWYGDFAPAIGRMVTMPSAAASPNLDFVVKGLNLDVYMTNAIAFAILFFGTKIAFAVIGKVLHVFTSLPGIKSINKTAGSALGLIEAIVLVVVAVNVMTIIPNEQIQQFLKRSTMAPYVINEAPVIAGKLHEMWQTRQAHEKTT</sequence>